<dbReference type="Proteomes" id="UP001139286">
    <property type="component" value="Unassembled WGS sequence"/>
</dbReference>
<dbReference type="PANTHER" id="PTHR30590:SF2">
    <property type="entry name" value="INNER MEMBRANE PROTEIN"/>
    <property type="match status" value="1"/>
</dbReference>
<dbReference type="InterPro" id="IPR007349">
    <property type="entry name" value="DUF418"/>
</dbReference>
<feature type="transmembrane region" description="Helical" evidence="1">
    <location>
        <begin position="169"/>
        <end position="190"/>
    </location>
</feature>
<dbReference type="AlphaFoldDB" id="A0A9X1I8X1"/>
<evidence type="ECO:0000313" key="3">
    <source>
        <dbReference type="EMBL" id="MCB4809442.1"/>
    </source>
</evidence>
<keyword evidence="4" id="KW-1185">Reference proteome</keyword>
<evidence type="ECO:0000256" key="1">
    <source>
        <dbReference type="SAM" id="Phobius"/>
    </source>
</evidence>
<proteinExistence type="predicted"/>
<feature type="transmembrane region" description="Helical" evidence="1">
    <location>
        <begin position="210"/>
        <end position="228"/>
    </location>
</feature>
<dbReference type="RefSeq" id="WP_226696806.1">
    <property type="nucleotide sequence ID" value="NZ_JAJAPX010000006.1"/>
</dbReference>
<gene>
    <name evidence="3" type="ORF">LG651_14395</name>
</gene>
<feature type="transmembrane region" description="Helical" evidence="1">
    <location>
        <begin position="240"/>
        <end position="259"/>
    </location>
</feature>
<keyword evidence="1" id="KW-0812">Transmembrane</keyword>
<protein>
    <submittedName>
        <fullName evidence="3">DUF418 domain-containing protein</fullName>
    </submittedName>
</protein>
<dbReference type="InterPro" id="IPR052529">
    <property type="entry name" value="Bact_Transport_Assoc"/>
</dbReference>
<feature type="transmembrane region" description="Helical" evidence="1">
    <location>
        <begin position="131"/>
        <end position="149"/>
    </location>
</feature>
<reference evidence="3" key="1">
    <citation type="submission" date="2021-10" db="EMBL/GenBank/DDBJ databases">
        <title>Tamlana sargassums sp. nov., and Tamlana laminarinivorans sp. nov., two new bacteria isolated from the brown alga.</title>
        <authorList>
            <person name="Li J."/>
        </authorList>
    </citation>
    <scope>NUCLEOTIDE SEQUENCE</scope>
    <source>
        <strain evidence="3">62-3</strain>
    </source>
</reference>
<comment type="caution">
    <text evidence="3">The sequence shown here is derived from an EMBL/GenBank/DDBJ whole genome shotgun (WGS) entry which is preliminary data.</text>
</comment>
<dbReference type="PANTHER" id="PTHR30590">
    <property type="entry name" value="INNER MEMBRANE PROTEIN"/>
    <property type="match status" value="1"/>
</dbReference>
<evidence type="ECO:0000313" key="4">
    <source>
        <dbReference type="Proteomes" id="UP001139286"/>
    </source>
</evidence>
<sequence>MFYRGDILVVFAILGVLLIPLSQLNSKWILCIAAILIIQPLELFKLAETFKTVITPIKEAFEVSNYNRNSILKFGSFLDVLKGNLHHNKIANLKFNINSGRMSIILSMFLLGVLFGRKQLFLLTKPSSIRFWKKVLIFSTVFFVLSFMLNKTEFLAFGSLKTQNYFNLIFTMLPNTFFTFILVASFVLVFKMQLFNRFFKLFSSLGKMSLTNYILQSIIGAFLYYGYGLGLYRITGALESILITIVVSVLMSMFSRYWLTKYSRGPLETIWHLGSWKMFDKS</sequence>
<organism evidence="3 4">
    <name type="scientific">Neotamlana sargassicola</name>
    <dbReference type="NCBI Taxonomy" id="2883125"/>
    <lineage>
        <taxon>Bacteria</taxon>
        <taxon>Pseudomonadati</taxon>
        <taxon>Bacteroidota</taxon>
        <taxon>Flavobacteriia</taxon>
        <taxon>Flavobacteriales</taxon>
        <taxon>Flavobacteriaceae</taxon>
        <taxon>Neotamlana</taxon>
    </lineage>
</organism>
<accession>A0A9X1I8X1</accession>
<keyword evidence="1" id="KW-0472">Membrane</keyword>
<dbReference type="EMBL" id="JAJAPX010000006">
    <property type="protein sequence ID" value="MCB4809442.1"/>
    <property type="molecule type" value="Genomic_DNA"/>
</dbReference>
<feature type="domain" description="DUF418" evidence="2">
    <location>
        <begin position="117"/>
        <end position="276"/>
    </location>
</feature>
<feature type="transmembrane region" description="Helical" evidence="1">
    <location>
        <begin position="7"/>
        <end position="38"/>
    </location>
</feature>
<feature type="transmembrane region" description="Helical" evidence="1">
    <location>
        <begin position="102"/>
        <end position="124"/>
    </location>
</feature>
<dbReference type="Pfam" id="PF04235">
    <property type="entry name" value="DUF418"/>
    <property type="match status" value="1"/>
</dbReference>
<name>A0A9X1I8X1_9FLAO</name>
<keyword evidence="1" id="KW-1133">Transmembrane helix</keyword>
<evidence type="ECO:0000259" key="2">
    <source>
        <dbReference type="Pfam" id="PF04235"/>
    </source>
</evidence>